<gene>
    <name evidence="1" type="ORF">MICH65_0025</name>
</gene>
<sequence length="172" mass="18464">MKKIVIGTLIVVAVFACAWLVLIPIIGGLDLNFTNPSLAGEPTNPGNGNPRQTGGQMTWLNACTSEPEEQVTQLVETGQPVPNAWMFLDKNEAEVAAGNLWAIEVPTGVYGQVFIPATGLTLEVRGPGRIRVGAATFWCNDTGDQPHHGQMRVLDAKNLPKPVGDWVNINLP</sequence>
<dbReference type="KEGG" id="caqa:MICH65_0025"/>
<keyword evidence="2" id="KW-1185">Reference proteome</keyword>
<dbReference type="RefSeq" id="WP_161931415.1">
    <property type="nucleotide sequence ID" value="NZ_CP047901.1"/>
</dbReference>
<dbReference type="PROSITE" id="PS51257">
    <property type="entry name" value="PROKAR_LIPOPROTEIN"/>
    <property type="match status" value="1"/>
</dbReference>
<reference evidence="2" key="1">
    <citation type="journal article" date="2020" name="Microorganisms">
        <title>Complete Genome of a Member of a New Bacterial Lineage in the Microgenomates Group Reveals an Unusual Nucleotide Composition Disparity Between Two Strands of DNA and Limited Metabolic Potential.</title>
        <authorList>
            <person name="Kadnikov V.V."/>
            <person name="Mardanov A.V."/>
            <person name="Beletsky A.V."/>
            <person name="Karnachuk O.V."/>
            <person name="Ravin N.V."/>
        </authorList>
    </citation>
    <scope>NUCLEOTIDE SEQUENCE [LARGE SCALE GENOMIC DNA]</scope>
</reference>
<evidence type="ECO:0000313" key="1">
    <source>
        <dbReference type="EMBL" id="QHO63006.1"/>
    </source>
</evidence>
<dbReference type="EMBL" id="CP047901">
    <property type="protein sequence ID" value="QHO63006.1"/>
    <property type="molecule type" value="Genomic_DNA"/>
</dbReference>
<dbReference type="AlphaFoldDB" id="A0A857N4N5"/>
<protein>
    <submittedName>
        <fullName evidence="1">Uncharacterized protein</fullName>
    </submittedName>
</protein>
<name>A0A857N4N5_9BACT</name>
<evidence type="ECO:0000313" key="2">
    <source>
        <dbReference type="Proteomes" id="UP000463983"/>
    </source>
</evidence>
<organism evidence="1 2">
    <name type="scientific">Candidatus Chazhemtobacterium aquaticus</name>
    <dbReference type="NCBI Taxonomy" id="2715735"/>
    <lineage>
        <taxon>Bacteria</taxon>
        <taxon>Candidatus Chazhemtobacteraceae</taxon>
        <taxon>Candidatus Chazhemtobacterium</taxon>
    </lineage>
</organism>
<dbReference type="Proteomes" id="UP000463983">
    <property type="component" value="Chromosome"/>
</dbReference>
<accession>A0A857N4N5</accession>
<proteinExistence type="predicted"/>